<reference evidence="1" key="1">
    <citation type="journal article" date="2012" name="Nature">
        <title>The tomato genome sequence provides insights into fleshy fruit evolution.</title>
        <authorList>
            <consortium name="Tomato Genome Consortium"/>
        </authorList>
    </citation>
    <scope>NUCLEOTIDE SEQUENCE [LARGE SCALE GENOMIC DNA]</scope>
    <source>
        <strain evidence="1">cv. Heinz 1706</strain>
    </source>
</reference>
<evidence type="ECO:0000313" key="2">
    <source>
        <dbReference type="Proteomes" id="UP000004994"/>
    </source>
</evidence>
<dbReference type="InParanoid" id="A0A3Q7GI59"/>
<dbReference type="Proteomes" id="UP000004994">
    <property type="component" value="Chromosome 5"/>
</dbReference>
<accession>A0A3Q7GI59</accession>
<dbReference type="EnsemblPlants" id="Solyc05g014845.1.1">
    <property type="protein sequence ID" value="Solyc05g014845.1.1"/>
    <property type="gene ID" value="Solyc05g014845.1"/>
</dbReference>
<dbReference type="AlphaFoldDB" id="A0A3Q7GI59"/>
<proteinExistence type="predicted"/>
<evidence type="ECO:0000313" key="1">
    <source>
        <dbReference type="EnsemblPlants" id="Solyc05g014845.1.1"/>
    </source>
</evidence>
<reference evidence="1" key="2">
    <citation type="submission" date="2019-01" db="UniProtKB">
        <authorList>
            <consortium name="EnsemblPlants"/>
        </authorList>
    </citation>
    <scope>IDENTIFICATION</scope>
    <source>
        <strain evidence="1">cv. Heinz 1706</strain>
    </source>
</reference>
<dbReference type="Gramene" id="Solyc05g014845.1.1">
    <property type="protein sequence ID" value="Solyc05g014845.1.1"/>
    <property type="gene ID" value="Solyc05g014845.1"/>
</dbReference>
<name>A0A3Q7GI59_SOLLC</name>
<protein>
    <submittedName>
        <fullName evidence="1">Uncharacterized protein</fullName>
    </submittedName>
</protein>
<organism evidence="1">
    <name type="scientific">Solanum lycopersicum</name>
    <name type="common">Tomato</name>
    <name type="synonym">Lycopersicon esculentum</name>
    <dbReference type="NCBI Taxonomy" id="4081"/>
    <lineage>
        <taxon>Eukaryota</taxon>
        <taxon>Viridiplantae</taxon>
        <taxon>Streptophyta</taxon>
        <taxon>Embryophyta</taxon>
        <taxon>Tracheophyta</taxon>
        <taxon>Spermatophyta</taxon>
        <taxon>Magnoliopsida</taxon>
        <taxon>eudicotyledons</taxon>
        <taxon>Gunneridae</taxon>
        <taxon>Pentapetalae</taxon>
        <taxon>asterids</taxon>
        <taxon>lamiids</taxon>
        <taxon>Solanales</taxon>
        <taxon>Solanaceae</taxon>
        <taxon>Solanoideae</taxon>
        <taxon>Solaneae</taxon>
        <taxon>Solanum</taxon>
        <taxon>Solanum subgen. Lycopersicon</taxon>
    </lineage>
</organism>
<sequence>MDIVIHTLDGQFWLLSLVFSQKTLSKEVVSLEYLEFQVSTFVLRQGRQSIEIPVIFNYNALVDESEATVIFKLVELIISLPLFF</sequence>
<keyword evidence="2" id="KW-1185">Reference proteome</keyword>